<dbReference type="eggNOG" id="KOG2961">
    <property type="taxonomic scope" value="Eukaryota"/>
</dbReference>
<dbReference type="PANTHER" id="PTHR19288">
    <property type="entry name" value="4-NITROPHENYLPHOSPHATASE-RELATED"/>
    <property type="match status" value="1"/>
</dbReference>
<keyword evidence="3" id="KW-1185">Reference proteome</keyword>
<dbReference type="Proteomes" id="UP000007796">
    <property type="component" value="Unassembled WGS sequence"/>
</dbReference>
<dbReference type="InterPro" id="IPR027706">
    <property type="entry name" value="PGP_Pase"/>
</dbReference>
<dbReference type="InterPro" id="IPR036412">
    <property type="entry name" value="HAD-like_sf"/>
</dbReference>
<dbReference type="GeneID" id="25974136"/>
<dbReference type="STRING" id="655863.F0XEN5"/>
<dbReference type="Pfam" id="PF09419">
    <property type="entry name" value="PGP_phosphatase"/>
    <property type="match status" value="1"/>
</dbReference>
<dbReference type="Gene3D" id="3.40.50.1000">
    <property type="entry name" value="HAD superfamily/HAD-like"/>
    <property type="match status" value="1"/>
</dbReference>
<sequence length="581" mass="65046">MNLNLSASVNVFRLLARPSLCMPQAVVPTFGDLPIPLDGAFSRAQRPSDGARPDIRAVVLDKDDCFAEPDSSAVLPAYRDHFARLRKAYPGRRLLIVSNTAGALSYDGDGALAAAVERDTGVAVLPHRTKKPGCGDEILAYFRQHPETGVTDASQIAVVGDRLTTDVMLANLMGGWAVWVRDGVVPLAEKSILHNVPITRAARHCSANNNGVTTRPVCICIMGGKVWSDEEERVFWSEIVPTSSKRHLLAKPYTDDAKGWESLRKVMQASMGRRARRKYTALMLYEHYFQNSVLERFSPNAARYVRDYIRNERSSTGQAPSERSRSVMRFVQRGSGSGRRPKNAHASQSQDLDQQDENQAHRQNRPQQNSSRSTRTLSSPVPRQLQLQFPLPLPSSPMPPPPPPPAPVRLPPLSAMELPLYVCTEESALCEPDYDFNFHYKQPTYEMPPFVPPSTYQPPDNKAAVFTAPIYTATAYAGAIHDGPVYRAPVSRAPVHGVPTYKVPSHQTPISRGPTPADDSLFVKQEVPVPEPEDFKVPVHRCEELHRQDQMRWHGELHRRERLQYHDELQRSKMVSGEWYE</sequence>
<dbReference type="EMBL" id="GL629765">
    <property type="protein sequence ID" value="EFX04348.1"/>
    <property type="molecule type" value="Genomic_DNA"/>
</dbReference>
<dbReference type="GO" id="GO:0008962">
    <property type="term" value="F:phosphatidylglycerophosphatase activity"/>
    <property type="evidence" value="ECO:0007669"/>
    <property type="project" value="InterPro"/>
</dbReference>
<dbReference type="HOGENOM" id="CLU_469327_0_0_1"/>
<dbReference type="AlphaFoldDB" id="F0XEN5"/>
<dbReference type="InParanoid" id="F0XEN5"/>
<dbReference type="GO" id="GO:0032049">
    <property type="term" value="P:cardiolipin biosynthetic process"/>
    <property type="evidence" value="ECO:0007669"/>
    <property type="project" value="TreeGrafter"/>
</dbReference>
<organism evidence="3">
    <name type="scientific">Grosmannia clavigera (strain kw1407 / UAMH 11150)</name>
    <name type="common">Blue stain fungus</name>
    <name type="synonym">Graphiocladiella clavigera</name>
    <dbReference type="NCBI Taxonomy" id="655863"/>
    <lineage>
        <taxon>Eukaryota</taxon>
        <taxon>Fungi</taxon>
        <taxon>Dikarya</taxon>
        <taxon>Ascomycota</taxon>
        <taxon>Pezizomycotina</taxon>
        <taxon>Sordariomycetes</taxon>
        <taxon>Sordariomycetidae</taxon>
        <taxon>Ophiostomatales</taxon>
        <taxon>Ophiostomataceae</taxon>
        <taxon>Leptographium</taxon>
    </lineage>
</organism>
<accession>F0XEN5</accession>
<name>F0XEN5_GROCL</name>
<dbReference type="SUPFAM" id="SSF56784">
    <property type="entry name" value="HAD-like"/>
    <property type="match status" value="1"/>
</dbReference>
<evidence type="ECO:0000256" key="1">
    <source>
        <dbReference type="SAM" id="MobiDB-lite"/>
    </source>
</evidence>
<dbReference type="InterPro" id="IPR023214">
    <property type="entry name" value="HAD_sf"/>
</dbReference>
<dbReference type="RefSeq" id="XP_014173830.1">
    <property type="nucleotide sequence ID" value="XM_014318355.1"/>
</dbReference>
<dbReference type="NCBIfam" id="TIGR01668">
    <property type="entry name" value="YqeG_hyp_ppase"/>
    <property type="match status" value="1"/>
</dbReference>
<reference evidence="2 3" key="1">
    <citation type="journal article" date="2011" name="Proc. Natl. Acad. Sci. U.S.A.">
        <title>Genome and transcriptome analyses of the mountain pine beetle-fungal symbiont Grosmannia clavigera, a lodgepole pine pathogen.</title>
        <authorList>
            <person name="DiGuistini S."/>
            <person name="Wang Y."/>
            <person name="Liao N.Y."/>
            <person name="Taylor G."/>
            <person name="Tanguay P."/>
            <person name="Feau N."/>
            <person name="Henrissat B."/>
            <person name="Chan S.K."/>
            <person name="Hesse-Orce U."/>
            <person name="Alamouti S.M."/>
            <person name="Tsui C.K.M."/>
            <person name="Docking R.T."/>
            <person name="Levasseur A."/>
            <person name="Haridas S."/>
            <person name="Robertson G."/>
            <person name="Birol I."/>
            <person name="Holt R.A."/>
            <person name="Marra M.A."/>
            <person name="Hamelin R.C."/>
            <person name="Hirst M."/>
            <person name="Jones S.J.M."/>
            <person name="Bohlmann J."/>
            <person name="Breuil C."/>
        </authorList>
    </citation>
    <scope>NUCLEOTIDE SEQUENCE [LARGE SCALE GENOMIC DNA]</scope>
    <source>
        <strain evidence="3">kw1407 / UAMH 11150</strain>
    </source>
</reference>
<dbReference type="OrthoDB" id="198652at2759"/>
<protein>
    <submittedName>
        <fullName evidence="2">Yhr100cp-like protein</fullName>
    </submittedName>
</protein>
<evidence type="ECO:0000313" key="2">
    <source>
        <dbReference type="EMBL" id="EFX04348.1"/>
    </source>
</evidence>
<dbReference type="GO" id="GO:0005739">
    <property type="term" value="C:mitochondrion"/>
    <property type="evidence" value="ECO:0007669"/>
    <property type="project" value="TreeGrafter"/>
</dbReference>
<evidence type="ECO:0000313" key="3">
    <source>
        <dbReference type="Proteomes" id="UP000007796"/>
    </source>
</evidence>
<dbReference type="PANTHER" id="PTHR19288:SF25">
    <property type="entry name" value="PHOSPHATIDYLGLYCEROPHOSPHATASE GEP4, MITOCHONDRIAL"/>
    <property type="match status" value="1"/>
</dbReference>
<gene>
    <name evidence="2" type="ORF">CMQ_1276</name>
</gene>
<dbReference type="InterPro" id="IPR010021">
    <property type="entry name" value="PGPP1/Gep4"/>
</dbReference>
<proteinExistence type="predicted"/>
<feature type="region of interest" description="Disordered" evidence="1">
    <location>
        <begin position="332"/>
        <end position="410"/>
    </location>
</feature>
<feature type="compositionally biased region" description="Pro residues" evidence="1">
    <location>
        <begin position="391"/>
        <end position="410"/>
    </location>
</feature>
<feature type="compositionally biased region" description="Low complexity" evidence="1">
    <location>
        <begin position="380"/>
        <end position="390"/>
    </location>
</feature>
<feature type="compositionally biased region" description="Polar residues" evidence="1">
    <location>
        <begin position="365"/>
        <end position="379"/>
    </location>
</feature>